<organism evidence="1">
    <name type="scientific">marine metagenome</name>
    <dbReference type="NCBI Taxonomy" id="408172"/>
    <lineage>
        <taxon>unclassified sequences</taxon>
        <taxon>metagenomes</taxon>
        <taxon>ecological metagenomes</taxon>
    </lineage>
</organism>
<dbReference type="SUPFAM" id="SSF56935">
    <property type="entry name" value="Porins"/>
    <property type="match status" value="1"/>
</dbReference>
<protein>
    <recommendedName>
        <fullName evidence="2">Porin domain-containing protein</fullName>
    </recommendedName>
</protein>
<accession>A0A381U7F3</accession>
<reference evidence="1" key="1">
    <citation type="submission" date="2018-05" db="EMBL/GenBank/DDBJ databases">
        <authorList>
            <person name="Lanie J.A."/>
            <person name="Ng W.-L."/>
            <person name="Kazmierczak K.M."/>
            <person name="Andrzejewski T.M."/>
            <person name="Davidsen T.M."/>
            <person name="Wayne K.J."/>
            <person name="Tettelin H."/>
            <person name="Glass J.I."/>
            <person name="Rusch D."/>
            <person name="Podicherti R."/>
            <person name="Tsui H.-C.T."/>
            <person name="Winkler M.E."/>
        </authorList>
    </citation>
    <scope>NUCLEOTIDE SEQUENCE</scope>
</reference>
<evidence type="ECO:0000313" key="1">
    <source>
        <dbReference type="EMBL" id="SVA24069.1"/>
    </source>
</evidence>
<dbReference type="EMBL" id="UINC01005869">
    <property type="protein sequence ID" value="SVA24069.1"/>
    <property type="molecule type" value="Genomic_DNA"/>
</dbReference>
<dbReference type="InterPro" id="IPR023614">
    <property type="entry name" value="Porin_dom_sf"/>
</dbReference>
<name>A0A381U7F3_9ZZZZ</name>
<dbReference type="Gene3D" id="2.40.160.10">
    <property type="entry name" value="Porin"/>
    <property type="match status" value="1"/>
</dbReference>
<evidence type="ECO:0008006" key="2">
    <source>
        <dbReference type="Google" id="ProtNLM"/>
    </source>
</evidence>
<dbReference type="AlphaFoldDB" id="A0A381U7F3"/>
<sequence>MFFLRLRAFVFLLFLVFVLEVNSINAQTEKNEQAAEPPEEILIFRTSPGIEDQAEGWFRFQVSTFSPILVVKVNGFAQMVAEGADWAEYEIPYYLKQGKNLFTIFVQTKTGQGEQEFIVNYEPLQKKGKAPPPFNGVVILGQTNSDNILATQDGKSKTSAAKNDLLLSAAYAFGLNEESNVSLKGILKFDRHQNRSLVAEEVLFRQFSTEYRHKNLLGMEFNTGLGQTVISVKDANPSNPYKAGEFREDVQSLFLFLAGKIRWGKIVMASFKIQADSQNKVKTNTEDGTLTLASLGAKIRWKEFRFQALGDSRSTKFEEASKDYQSTLIDAGTSYLWTPWVFGLNFQNNNQQYKNVDPSTNQVLQNKKDKVSVKCKYSFSSSTVVSADLKQIKQASNDATRAYKENQVTLQYIWMF</sequence>
<gene>
    <name evidence="1" type="ORF">METZ01_LOCUS76923</name>
</gene>
<proteinExistence type="predicted"/>